<evidence type="ECO:0000313" key="2">
    <source>
        <dbReference type="Proteomes" id="UP001499959"/>
    </source>
</evidence>
<dbReference type="PANTHER" id="PTHR31299">
    <property type="entry name" value="ESTERASE, PUTATIVE (AFU_ORTHOLOGUE AFUA_1G05850)-RELATED"/>
    <property type="match status" value="1"/>
</dbReference>
<evidence type="ECO:0008006" key="3">
    <source>
        <dbReference type="Google" id="ProtNLM"/>
    </source>
</evidence>
<keyword evidence="2" id="KW-1185">Reference proteome</keyword>
<dbReference type="Proteomes" id="UP001499959">
    <property type="component" value="Unassembled WGS sequence"/>
</dbReference>
<dbReference type="EMBL" id="BAABJE010000009">
    <property type="protein sequence ID" value="GAA4793414.1"/>
    <property type="molecule type" value="Genomic_DNA"/>
</dbReference>
<proteinExistence type="predicted"/>
<dbReference type="Gene3D" id="3.40.1660.10">
    <property type="entry name" value="EreA-like (biosynthetic domain)"/>
    <property type="match status" value="1"/>
</dbReference>
<comment type="caution">
    <text evidence="1">The sequence shown here is derived from an EMBL/GenBank/DDBJ whole genome shotgun (WGS) entry which is preliminary data.</text>
</comment>
<sequence length="424" mass="45205">MTFLIFAQRLRHPARSAGGLDTPTMFAALAFALGLLAAVAGAARASDASVDAAVVFDRRASAEIDRLVRDVCRRDIVLLGEDANHGGGHTFEIKTELVKRLAARCGFGAVVFESQFYDLLAHARAVDAGTATAGDLADAIGPLWSRAQEAQPLIAFLHAETMAGRLRVAGIDPQVGGISGHYTRRELGGALAAALDGEPVAACRAEIDRHNGWRYDDAQPFDDAAQRRLRACSDAIRAAIASKGIDPASELAAMAVAYARYLDMALDGDGDMRDLGMFEALQWHRARWPKGTKIMVWCATVHAAKRLDGVAPEMRPLGAHVHAAYGDRAAAIGFTARSGAFGNPGASGTPNALTPAAPHALEAVALGDGDAQLRYVDRKRLRKLGTIAARPINYRTTHAAPWAEMLDGILVLREERAATPLPRR</sequence>
<dbReference type="Gene3D" id="3.30.1870.10">
    <property type="entry name" value="EreA-like, domain 2"/>
    <property type="match status" value="1"/>
</dbReference>
<dbReference type="RefSeq" id="WP_345303046.1">
    <property type="nucleotide sequence ID" value="NZ_BAABJE010000009.1"/>
</dbReference>
<dbReference type="CDD" id="cd14728">
    <property type="entry name" value="Ere-like"/>
    <property type="match status" value="1"/>
</dbReference>
<gene>
    <name evidence="1" type="ORF">GCM10023307_18590</name>
</gene>
<evidence type="ECO:0000313" key="1">
    <source>
        <dbReference type="EMBL" id="GAA4793414.1"/>
    </source>
</evidence>
<protein>
    <recommendedName>
        <fullName evidence="3">Erythromycin esterase family protein</fullName>
    </recommendedName>
</protein>
<accession>A0ABP9BCC5</accession>
<name>A0ABP9BCC5_9GAMM</name>
<reference evidence="2" key="1">
    <citation type="journal article" date="2019" name="Int. J. Syst. Evol. Microbiol.">
        <title>The Global Catalogue of Microorganisms (GCM) 10K type strain sequencing project: providing services to taxonomists for standard genome sequencing and annotation.</title>
        <authorList>
            <consortium name="The Broad Institute Genomics Platform"/>
            <consortium name="The Broad Institute Genome Sequencing Center for Infectious Disease"/>
            <person name="Wu L."/>
            <person name="Ma J."/>
        </authorList>
    </citation>
    <scope>NUCLEOTIDE SEQUENCE [LARGE SCALE GENOMIC DNA]</scope>
    <source>
        <strain evidence="2">JCM 18204</strain>
    </source>
</reference>
<dbReference type="InterPro" id="IPR007815">
    <property type="entry name" value="Emycin_Estase"/>
</dbReference>
<dbReference type="Pfam" id="PF05139">
    <property type="entry name" value="Erythro_esteras"/>
    <property type="match status" value="1"/>
</dbReference>
<dbReference type="Gene3D" id="1.20.1440.30">
    <property type="entry name" value="Biosynthetic Protein domain"/>
    <property type="match status" value="1"/>
</dbReference>
<dbReference type="InterPro" id="IPR052036">
    <property type="entry name" value="Hydrolase/PRTase-associated"/>
</dbReference>
<dbReference type="PANTHER" id="PTHR31299:SF0">
    <property type="entry name" value="ESTERASE, PUTATIVE (AFU_ORTHOLOGUE AFUA_1G05850)-RELATED"/>
    <property type="match status" value="1"/>
</dbReference>
<organism evidence="1 2">
    <name type="scientific">Lysobacter hankyongensis</name>
    <dbReference type="NCBI Taxonomy" id="1176535"/>
    <lineage>
        <taxon>Bacteria</taxon>
        <taxon>Pseudomonadati</taxon>
        <taxon>Pseudomonadota</taxon>
        <taxon>Gammaproteobacteria</taxon>
        <taxon>Lysobacterales</taxon>
        <taxon>Lysobacteraceae</taxon>
        <taxon>Lysobacter</taxon>
    </lineage>
</organism>
<dbReference type="SUPFAM" id="SSF159501">
    <property type="entry name" value="EreA/ChaN-like"/>
    <property type="match status" value="1"/>
</dbReference>